<dbReference type="EMBL" id="BOMM01000099">
    <property type="protein sequence ID" value="GIE16762.1"/>
    <property type="molecule type" value="Genomic_DNA"/>
</dbReference>
<evidence type="ECO:0000313" key="2">
    <source>
        <dbReference type="EMBL" id="GIE16762.1"/>
    </source>
</evidence>
<comment type="caution">
    <text evidence="2">The sequence shown here is derived from an EMBL/GenBank/DDBJ whole genome shotgun (WGS) entry which is preliminary data.</text>
</comment>
<proteinExistence type="predicted"/>
<organism evidence="2 3">
    <name type="scientific">Paractinoplanes ferrugineus</name>
    <dbReference type="NCBI Taxonomy" id="113564"/>
    <lineage>
        <taxon>Bacteria</taxon>
        <taxon>Bacillati</taxon>
        <taxon>Actinomycetota</taxon>
        <taxon>Actinomycetes</taxon>
        <taxon>Micromonosporales</taxon>
        <taxon>Micromonosporaceae</taxon>
        <taxon>Paractinoplanes</taxon>
    </lineage>
</organism>
<accession>A0A919JBG5</accession>
<sequence length="261" mass="28846">MTRKIENPLATPQTIAFAGDWHENGRWAAKAISHAVNLGADVIVHLGDFGYSFSRRFLADVSAAALFQGLPILFVDGNHENFDRLCRFPIGPFGLREVADNVWHLPRGFRWEWDGVRFLALGGAHSVDRPFRVPRVSWWKEEAITDGQANEAIAGGPADVLVAHDCPAGVPIPGIDNRATPPPFPPLEIMRSEEHRQVLRRVVDGVRPSWVWHGHYHVAYDMVADLGYGEVRATGLNCDESHLGQNIAVVTLAGLRTGMPL</sequence>
<dbReference type="InterPro" id="IPR004843">
    <property type="entry name" value="Calcineurin-like_PHP"/>
</dbReference>
<reference evidence="2" key="1">
    <citation type="submission" date="2021-01" db="EMBL/GenBank/DDBJ databases">
        <title>Whole genome shotgun sequence of Actinoplanes ferrugineus NBRC 15555.</title>
        <authorList>
            <person name="Komaki H."/>
            <person name="Tamura T."/>
        </authorList>
    </citation>
    <scope>NUCLEOTIDE SEQUENCE</scope>
    <source>
        <strain evidence="2">NBRC 15555</strain>
    </source>
</reference>
<dbReference type="SUPFAM" id="SSF56300">
    <property type="entry name" value="Metallo-dependent phosphatases"/>
    <property type="match status" value="1"/>
</dbReference>
<name>A0A919JBG5_9ACTN</name>
<dbReference type="InterPro" id="IPR029052">
    <property type="entry name" value="Metallo-depent_PP-like"/>
</dbReference>
<dbReference type="Pfam" id="PF00149">
    <property type="entry name" value="Metallophos"/>
    <property type="match status" value="1"/>
</dbReference>
<evidence type="ECO:0000259" key="1">
    <source>
        <dbReference type="Pfam" id="PF00149"/>
    </source>
</evidence>
<gene>
    <name evidence="2" type="ORF">Afe05nite_86020</name>
</gene>
<protein>
    <recommendedName>
        <fullName evidence="1">Calcineurin-like phosphoesterase domain-containing protein</fullName>
    </recommendedName>
</protein>
<feature type="domain" description="Calcineurin-like phosphoesterase" evidence="1">
    <location>
        <begin position="14"/>
        <end position="218"/>
    </location>
</feature>
<dbReference type="GO" id="GO:0016787">
    <property type="term" value="F:hydrolase activity"/>
    <property type="evidence" value="ECO:0007669"/>
    <property type="project" value="InterPro"/>
</dbReference>
<dbReference type="RefSeq" id="WP_203823083.1">
    <property type="nucleotide sequence ID" value="NZ_BAAABP010000020.1"/>
</dbReference>
<dbReference type="Proteomes" id="UP000598174">
    <property type="component" value="Unassembled WGS sequence"/>
</dbReference>
<dbReference type="Gene3D" id="3.60.21.10">
    <property type="match status" value="1"/>
</dbReference>
<evidence type="ECO:0000313" key="3">
    <source>
        <dbReference type="Proteomes" id="UP000598174"/>
    </source>
</evidence>
<keyword evidence="3" id="KW-1185">Reference proteome</keyword>
<dbReference type="AlphaFoldDB" id="A0A919JBG5"/>